<proteinExistence type="predicted"/>
<reference evidence="1" key="1">
    <citation type="submission" date="2020-01" db="EMBL/GenBank/DDBJ databases">
        <authorList>
            <person name="Meier V. D."/>
            <person name="Meier V D."/>
        </authorList>
    </citation>
    <scope>NUCLEOTIDE SEQUENCE</scope>
    <source>
        <strain evidence="1">HLG_WM_MAG_06</strain>
    </source>
</reference>
<sequence length="95" mass="11294">MVIIETTQYARTKKKIIKKFILTEEDINSTLTLFKENQNDPSLHYKKMTCKKDKNRYSIRVINTQYRILMTILNNEAILACICDHDDYDMRNKGC</sequence>
<dbReference type="InterPro" id="IPR035093">
    <property type="entry name" value="RelE/ParE_toxin_dom_sf"/>
</dbReference>
<gene>
    <name evidence="1" type="ORF">HELGO_WM1218</name>
</gene>
<dbReference type="EMBL" id="CACVAP010000086">
    <property type="protein sequence ID" value="CAA6816458.1"/>
    <property type="molecule type" value="Genomic_DNA"/>
</dbReference>
<dbReference type="Gene3D" id="3.30.2310.20">
    <property type="entry name" value="RelE-like"/>
    <property type="match status" value="1"/>
</dbReference>
<evidence type="ECO:0000313" key="1">
    <source>
        <dbReference type="EMBL" id="CAA6816458.1"/>
    </source>
</evidence>
<dbReference type="SUPFAM" id="SSF143011">
    <property type="entry name" value="RelE-like"/>
    <property type="match status" value="1"/>
</dbReference>
<accession>A0A6S6TJ48</accession>
<protein>
    <submittedName>
        <fullName evidence="1">Uncharacterized protein</fullName>
    </submittedName>
</protein>
<organism evidence="1">
    <name type="scientific">uncultured Sulfurovum sp</name>
    <dbReference type="NCBI Taxonomy" id="269237"/>
    <lineage>
        <taxon>Bacteria</taxon>
        <taxon>Pseudomonadati</taxon>
        <taxon>Campylobacterota</taxon>
        <taxon>Epsilonproteobacteria</taxon>
        <taxon>Campylobacterales</taxon>
        <taxon>Sulfurovaceae</taxon>
        <taxon>Sulfurovum</taxon>
        <taxon>environmental samples</taxon>
    </lineage>
</organism>
<name>A0A6S6TJ48_9BACT</name>
<dbReference type="AlphaFoldDB" id="A0A6S6TJ48"/>